<protein>
    <submittedName>
        <fullName evidence="7">Lysozyme</fullName>
        <ecNumber evidence="7">3.2.1.17</ecNumber>
    </submittedName>
</protein>
<evidence type="ECO:0000259" key="6">
    <source>
        <dbReference type="PROSITE" id="PS00128"/>
    </source>
</evidence>
<dbReference type="PANTHER" id="PTHR11407">
    <property type="entry name" value="LYSOZYME C"/>
    <property type="match status" value="1"/>
</dbReference>
<keyword evidence="2" id="KW-0732">Signal</keyword>
<dbReference type="InterPro" id="IPR023346">
    <property type="entry name" value="Lysozyme-like_dom_sf"/>
</dbReference>
<dbReference type="PROSITE" id="PS00128">
    <property type="entry name" value="GLYCOSYL_HYDROL_F22_1"/>
    <property type="match status" value="1"/>
</dbReference>
<sequence length="183" mass="21218">MNISRSQQINYAKQRPTNKPKVPVAVARVFTLQISIIVTLLLLITQSKEAQTRRLQPCEFAGQLYILDIPKEELPLWLCIVQYESRFNTHVIGSRNTDGSLDYGIFQISDKYWCKPPKEPQFHYFNECNVDCMDLMQDDITAAVKCAKMIRKQQGWSAWSVYGEFCNSTNTVYQDIEIEECFS</sequence>
<dbReference type="GO" id="GO:0003796">
    <property type="term" value="F:lysozyme activity"/>
    <property type="evidence" value="ECO:0007669"/>
    <property type="project" value="UniProtKB-EC"/>
</dbReference>
<evidence type="ECO:0000256" key="4">
    <source>
        <dbReference type="RuleBase" id="RU004440"/>
    </source>
</evidence>
<reference evidence="7" key="1">
    <citation type="submission" date="2014-06" db="EMBL/GenBank/DDBJ databases">
        <title>cDNA Cloning and Sequence Analysis of Musca domestica lysozyme superfamily.</title>
        <authorList>
            <person name="Wei C.C."/>
            <person name="Xiu F.J."/>
            <person name="Wu W.J."/>
            <person name="Peng L.C."/>
        </authorList>
    </citation>
    <scope>NUCLEOTIDE SEQUENCE</scope>
</reference>
<proteinExistence type="evidence at transcript level"/>
<keyword evidence="5" id="KW-0812">Transmembrane</keyword>
<dbReference type="CDD" id="cd16899">
    <property type="entry name" value="LYZ_C_invert"/>
    <property type="match status" value="1"/>
</dbReference>
<evidence type="ECO:0000256" key="1">
    <source>
        <dbReference type="ARBA" id="ARBA00010859"/>
    </source>
</evidence>
<dbReference type="InterPro" id="IPR001916">
    <property type="entry name" value="Glyco_hydro_22"/>
</dbReference>
<evidence type="ECO:0000313" key="7">
    <source>
        <dbReference type="EMBL" id="AIO11034.1"/>
    </source>
</evidence>
<dbReference type="EMBL" id="KM031330">
    <property type="protein sequence ID" value="AIO11034.1"/>
    <property type="molecule type" value="mRNA"/>
</dbReference>
<feature type="domain" description="Glycosyl hydrolases family 22 (GH22)" evidence="6">
    <location>
        <begin position="128"/>
        <end position="146"/>
    </location>
</feature>
<evidence type="ECO:0000256" key="2">
    <source>
        <dbReference type="ARBA" id="ARBA00022729"/>
    </source>
</evidence>
<keyword evidence="5" id="KW-0472">Membrane</keyword>
<evidence type="ECO:0000256" key="3">
    <source>
        <dbReference type="ARBA" id="ARBA00023157"/>
    </source>
</evidence>
<name>A0A088SFS2_MUSDO</name>
<feature type="transmembrane region" description="Helical" evidence="5">
    <location>
        <begin position="25"/>
        <end position="44"/>
    </location>
</feature>
<keyword evidence="7" id="KW-0326">Glycosidase</keyword>
<dbReference type="PRINTS" id="PR00137">
    <property type="entry name" value="LYSOZYME"/>
</dbReference>
<dbReference type="InterPro" id="IPR000974">
    <property type="entry name" value="Glyco_hydro_22_lys"/>
</dbReference>
<dbReference type="PRINTS" id="PR00135">
    <property type="entry name" value="LYZLACT"/>
</dbReference>
<dbReference type="PANTHER" id="PTHR11407:SF36">
    <property type="entry name" value="GEO02684P1-RELATED"/>
    <property type="match status" value="1"/>
</dbReference>
<dbReference type="EC" id="3.2.1.17" evidence="7"/>
<dbReference type="PROSITE" id="PS51348">
    <property type="entry name" value="GLYCOSYL_HYDROL_F22_2"/>
    <property type="match status" value="1"/>
</dbReference>
<evidence type="ECO:0000256" key="5">
    <source>
        <dbReference type="SAM" id="Phobius"/>
    </source>
</evidence>
<organism evidence="7">
    <name type="scientific">Musca domestica</name>
    <name type="common">House fly</name>
    <dbReference type="NCBI Taxonomy" id="7370"/>
    <lineage>
        <taxon>Eukaryota</taxon>
        <taxon>Metazoa</taxon>
        <taxon>Ecdysozoa</taxon>
        <taxon>Arthropoda</taxon>
        <taxon>Hexapoda</taxon>
        <taxon>Insecta</taxon>
        <taxon>Pterygota</taxon>
        <taxon>Neoptera</taxon>
        <taxon>Endopterygota</taxon>
        <taxon>Diptera</taxon>
        <taxon>Brachycera</taxon>
        <taxon>Muscomorpha</taxon>
        <taxon>Muscoidea</taxon>
        <taxon>Muscidae</taxon>
        <taxon>Musca</taxon>
    </lineage>
</organism>
<keyword evidence="7" id="KW-0378">Hydrolase</keyword>
<dbReference type="Gene3D" id="1.10.530.10">
    <property type="match status" value="1"/>
</dbReference>
<accession>A0A088SFS2</accession>
<dbReference type="VEuPathDB" id="VectorBase:MDOA000595"/>
<dbReference type="FunFam" id="1.10.530.10:FF:000001">
    <property type="entry name" value="Lysozyme C"/>
    <property type="match status" value="1"/>
</dbReference>
<keyword evidence="3" id="KW-1015">Disulfide bond</keyword>
<dbReference type="Pfam" id="PF00062">
    <property type="entry name" value="Lys"/>
    <property type="match status" value="1"/>
</dbReference>
<dbReference type="SUPFAM" id="SSF53955">
    <property type="entry name" value="Lysozyme-like"/>
    <property type="match status" value="1"/>
</dbReference>
<dbReference type="InterPro" id="IPR019799">
    <property type="entry name" value="Glyco_hydro_22_CS"/>
</dbReference>
<dbReference type="AlphaFoldDB" id="A0A088SFS2"/>
<dbReference type="SMR" id="A0A088SFS2"/>
<comment type="similarity">
    <text evidence="1 4">Belongs to the glycosyl hydrolase 22 family.</text>
</comment>
<dbReference type="SMART" id="SM00263">
    <property type="entry name" value="LYZ1"/>
    <property type="match status" value="1"/>
</dbReference>
<dbReference type="VEuPathDB" id="VectorBase:MDOMA2_006437"/>
<keyword evidence="5" id="KW-1133">Transmembrane helix</keyword>